<proteinExistence type="predicted"/>
<reference evidence="1 2" key="1">
    <citation type="submission" date="2019-12" db="EMBL/GenBank/DDBJ databases">
        <title>complete genome sequences of Aeromonas caviae str. WP2-W18-ESBL-01 isolated from wastewater treatment plant effluent.</title>
        <authorList>
            <person name="Sekizuka T."/>
            <person name="Itokawa K."/>
            <person name="Yatsu K."/>
            <person name="Inamine Y."/>
            <person name="Kuroda M."/>
        </authorList>
    </citation>
    <scope>NUCLEOTIDE SEQUENCE [LARGE SCALE GENOMIC DNA]</scope>
    <source>
        <strain evidence="1 2">WP2-W18-ESBL-01</strain>
    </source>
</reference>
<name>A0A443VVC5_AERCA</name>
<dbReference type="Proteomes" id="UP000515756">
    <property type="component" value="Chromosome"/>
</dbReference>
<accession>A0A443VVC5</accession>
<sequence>MFRQTALILTLTLLGSAQVHAINHKYAEQLERSGCTQVTEAQGCDIHKSKAENAKAGFGTAATADEGGLNMSYEQKLERSGCTQVSELSGCDINKSKAENAAAGFGAAPAAASASPYAGNWVATFPETGATVANIRIDDKDQVWVNDKQVSARKSDGALVFKEGMVIYTIQGDRRLKGEDGWVDNDAGTKGPIAAK</sequence>
<organism evidence="1 2">
    <name type="scientific">Aeromonas caviae</name>
    <name type="common">Aeromonas punctata</name>
    <dbReference type="NCBI Taxonomy" id="648"/>
    <lineage>
        <taxon>Bacteria</taxon>
        <taxon>Pseudomonadati</taxon>
        <taxon>Pseudomonadota</taxon>
        <taxon>Gammaproteobacteria</taxon>
        <taxon>Aeromonadales</taxon>
        <taxon>Aeromonadaceae</taxon>
        <taxon>Aeromonas</taxon>
    </lineage>
</organism>
<gene>
    <name evidence="1" type="ORF">WP2W18E01_21200</name>
</gene>
<evidence type="ECO:0000313" key="2">
    <source>
        <dbReference type="Proteomes" id="UP000515756"/>
    </source>
</evidence>
<dbReference type="AlphaFoldDB" id="A0A443VVC5"/>
<protein>
    <submittedName>
        <fullName evidence="1">Uncharacterized protein</fullName>
    </submittedName>
</protein>
<dbReference type="RefSeq" id="WP_048208717.1">
    <property type="nucleotide sequence ID" value="NZ_AP021927.1"/>
</dbReference>
<dbReference type="EMBL" id="AP021927">
    <property type="protein sequence ID" value="BBQ30538.1"/>
    <property type="molecule type" value="Genomic_DNA"/>
</dbReference>
<evidence type="ECO:0000313" key="1">
    <source>
        <dbReference type="EMBL" id="BBQ30538.1"/>
    </source>
</evidence>